<dbReference type="NCBIfam" id="NF003507">
    <property type="entry name" value="PRK05170.2-5"/>
    <property type="match status" value="1"/>
</dbReference>
<dbReference type="NCBIfam" id="NF003501">
    <property type="entry name" value="PRK05170.1-5"/>
    <property type="match status" value="1"/>
</dbReference>
<protein>
    <recommendedName>
        <fullName evidence="1">UPF0260 protein BST96_18295</fullName>
    </recommendedName>
</protein>
<comment type="similarity">
    <text evidence="1">Belongs to the UPF0260 family.</text>
</comment>
<dbReference type="Proteomes" id="UP000193450">
    <property type="component" value="Chromosome"/>
</dbReference>
<evidence type="ECO:0000256" key="1">
    <source>
        <dbReference type="HAMAP-Rule" id="MF_00676"/>
    </source>
</evidence>
<dbReference type="PIRSF" id="PIRSF006173">
    <property type="entry name" value="UCP006173"/>
    <property type="match status" value="1"/>
</dbReference>
<dbReference type="RefSeq" id="WP_085760075.1">
    <property type="nucleotide sequence ID" value="NZ_CP019343.1"/>
</dbReference>
<dbReference type="InterPro" id="IPR005358">
    <property type="entry name" value="Puta_zinc/iron-chelating_dom"/>
</dbReference>
<dbReference type="EMBL" id="CP019343">
    <property type="protein sequence ID" value="ARN75881.1"/>
    <property type="molecule type" value="Genomic_DNA"/>
</dbReference>
<gene>
    <name evidence="2" type="ORF">BST96_18295</name>
</gene>
<dbReference type="STRING" id="716816.BST96_18295"/>
<dbReference type="InterPro" id="IPR008228">
    <property type="entry name" value="UCP006173"/>
</dbReference>
<organism evidence="2 3">
    <name type="scientific">Oceanicoccus sagamiensis</name>
    <dbReference type="NCBI Taxonomy" id="716816"/>
    <lineage>
        <taxon>Bacteria</taxon>
        <taxon>Pseudomonadati</taxon>
        <taxon>Pseudomonadota</taxon>
        <taxon>Gammaproteobacteria</taxon>
        <taxon>Cellvibrionales</taxon>
        <taxon>Spongiibacteraceae</taxon>
        <taxon>Oceanicoccus</taxon>
    </lineage>
</organism>
<dbReference type="Pfam" id="PF03692">
    <property type="entry name" value="CxxCxxCC"/>
    <property type="match status" value="1"/>
</dbReference>
<evidence type="ECO:0000313" key="3">
    <source>
        <dbReference type="Proteomes" id="UP000193450"/>
    </source>
</evidence>
<dbReference type="KEGG" id="osg:BST96_18295"/>
<keyword evidence="3" id="KW-1185">Reference proteome</keyword>
<name>A0A1X9NFD2_9GAMM</name>
<dbReference type="PANTHER" id="PTHR37421:SF1">
    <property type="entry name" value="UPF0260 PROTEIN YCGN"/>
    <property type="match status" value="1"/>
</dbReference>
<proteinExistence type="inferred from homology"/>
<accession>A0A1X9NFD2</accession>
<reference evidence="2 3" key="1">
    <citation type="submission" date="2016-11" db="EMBL/GenBank/DDBJ databases">
        <title>Trade-off between light-utilization and light-protection in marine flavobacteria.</title>
        <authorList>
            <person name="Kumagai Y."/>
        </authorList>
    </citation>
    <scope>NUCLEOTIDE SEQUENCE [LARGE SCALE GENOMIC DNA]</scope>
    <source>
        <strain evidence="2 3">NBRC 107125</strain>
    </source>
</reference>
<dbReference type="HAMAP" id="MF_00676">
    <property type="entry name" value="UPF0260"/>
    <property type="match status" value="1"/>
</dbReference>
<dbReference type="OrthoDB" id="9786855at2"/>
<dbReference type="PANTHER" id="PTHR37421">
    <property type="entry name" value="UPF0260 PROTEIN YCGN"/>
    <property type="match status" value="1"/>
</dbReference>
<sequence>MTEPQPEFWQTKTLDEMTSSEWESLCDGCAKCCLHKLEDEDSGEVYYTKVVCRYMDDNCRCTEYQQRNTLVPDCVWLRPEDVADFFWLPSTCAYRLVAEGKPLEDWHPLISGSKDTVHQSGVSIQGRALSEDYVHPDGMEEHIIHWVE</sequence>
<dbReference type="AlphaFoldDB" id="A0A1X9NFD2"/>
<evidence type="ECO:0000313" key="2">
    <source>
        <dbReference type="EMBL" id="ARN75881.1"/>
    </source>
</evidence>